<dbReference type="AlphaFoldDB" id="A0A1F5Q5C8"/>
<proteinExistence type="predicted"/>
<sequence length="139" mass="15954">MQMLMQPLPALAMAPILIDRQQCEDDFTPRRNVTCAVDFIISDNGLICPRVVLYSPHFGSTTILFTDGFRSDEVAELRGSNARVSFERGEPGCPEAYVSVLCGRRRFEQMVFDHDVRFWFRERHDWEPVPASPNEGIFL</sequence>
<dbReference type="EMBL" id="MFFB01000001">
    <property type="protein sequence ID" value="OGE97363.1"/>
    <property type="molecule type" value="Genomic_DNA"/>
</dbReference>
<protein>
    <submittedName>
        <fullName evidence="1">Uncharacterized protein</fullName>
    </submittedName>
</protein>
<reference evidence="1 2" key="1">
    <citation type="journal article" date="2016" name="Nat. Commun.">
        <title>Thousands of microbial genomes shed light on interconnected biogeochemical processes in an aquifer system.</title>
        <authorList>
            <person name="Anantharaman K."/>
            <person name="Brown C.T."/>
            <person name="Hug L.A."/>
            <person name="Sharon I."/>
            <person name="Castelle C.J."/>
            <person name="Probst A.J."/>
            <person name="Thomas B.C."/>
            <person name="Singh A."/>
            <person name="Wilkins M.J."/>
            <person name="Karaoz U."/>
            <person name="Brodie E.L."/>
            <person name="Williams K.H."/>
            <person name="Hubbard S.S."/>
            <person name="Banfield J.F."/>
        </authorList>
    </citation>
    <scope>NUCLEOTIDE SEQUENCE [LARGE SCALE GENOMIC DNA]</scope>
</reference>
<organism evidence="1 2">
    <name type="scientific">Candidatus Doudnabacteria bacterium RIFCSPLOWO2_01_FULL_44_21</name>
    <dbReference type="NCBI Taxonomy" id="1817841"/>
    <lineage>
        <taxon>Bacteria</taxon>
        <taxon>Candidatus Doudnaibacteriota</taxon>
    </lineage>
</organism>
<dbReference type="Proteomes" id="UP000177281">
    <property type="component" value="Unassembled WGS sequence"/>
</dbReference>
<accession>A0A1F5Q5C8</accession>
<evidence type="ECO:0000313" key="1">
    <source>
        <dbReference type="EMBL" id="OGE97363.1"/>
    </source>
</evidence>
<gene>
    <name evidence="1" type="ORF">A3B10_02090</name>
</gene>
<evidence type="ECO:0000313" key="2">
    <source>
        <dbReference type="Proteomes" id="UP000177281"/>
    </source>
</evidence>
<comment type="caution">
    <text evidence="1">The sequence shown here is derived from an EMBL/GenBank/DDBJ whole genome shotgun (WGS) entry which is preliminary data.</text>
</comment>
<name>A0A1F5Q5C8_9BACT</name>